<keyword evidence="9" id="KW-0833">Ubl conjugation pathway</keyword>
<comment type="subcellular location">
    <subcellularLocation>
        <location evidence="2">Membrane</location>
        <topology evidence="2">Single-pass membrane protein</topology>
    </subcellularLocation>
</comment>
<comment type="caution">
    <text evidence="18">The sequence shown here is derived from an EMBL/GenBank/DDBJ whole genome shotgun (WGS) entry which is preliminary data.</text>
</comment>
<keyword evidence="19" id="KW-1185">Reference proteome</keyword>
<dbReference type="SUPFAM" id="SSF57850">
    <property type="entry name" value="RING/U-box"/>
    <property type="match status" value="1"/>
</dbReference>
<keyword evidence="8 14" id="KW-0863">Zinc-finger</keyword>
<evidence type="ECO:0000313" key="18">
    <source>
        <dbReference type="EMBL" id="KAL3497810.1"/>
    </source>
</evidence>
<dbReference type="EC" id="2.3.2.27" evidence="4"/>
<evidence type="ECO:0000256" key="1">
    <source>
        <dbReference type="ARBA" id="ARBA00000900"/>
    </source>
</evidence>
<organism evidence="18 19">
    <name type="scientific">Cinchona calisaya</name>
    <dbReference type="NCBI Taxonomy" id="153742"/>
    <lineage>
        <taxon>Eukaryota</taxon>
        <taxon>Viridiplantae</taxon>
        <taxon>Streptophyta</taxon>
        <taxon>Embryophyta</taxon>
        <taxon>Tracheophyta</taxon>
        <taxon>Spermatophyta</taxon>
        <taxon>Magnoliopsida</taxon>
        <taxon>eudicotyledons</taxon>
        <taxon>Gunneridae</taxon>
        <taxon>Pentapetalae</taxon>
        <taxon>asterids</taxon>
        <taxon>lamiids</taxon>
        <taxon>Gentianales</taxon>
        <taxon>Rubiaceae</taxon>
        <taxon>Cinchonoideae</taxon>
        <taxon>Cinchoneae</taxon>
        <taxon>Cinchona</taxon>
    </lineage>
</organism>
<dbReference type="FunFam" id="3.30.40.10:FF:000187">
    <property type="entry name" value="E3 ubiquitin-protein ligase ATL6"/>
    <property type="match status" value="1"/>
</dbReference>
<evidence type="ECO:0000256" key="6">
    <source>
        <dbReference type="ARBA" id="ARBA00022692"/>
    </source>
</evidence>
<keyword evidence="12 16" id="KW-0472">Membrane</keyword>
<keyword evidence="5" id="KW-0808">Transferase</keyword>
<keyword evidence="10" id="KW-0862">Zinc</keyword>
<evidence type="ECO:0000256" key="15">
    <source>
        <dbReference type="SAM" id="MobiDB-lite"/>
    </source>
</evidence>
<evidence type="ECO:0000256" key="12">
    <source>
        <dbReference type="ARBA" id="ARBA00023136"/>
    </source>
</evidence>
<feature type="domain" description="RING-type" evidence="17">
    <location>
        <begin position="146"/>
        <end position="188"/>
    </location>
</feature>
<dbReference type="InterPro" id="IPR001841">
    <property type="entry name" value="Znf_RING"/>
</dbReference>
<dbReference type="CDD" id="cd16461">
    <property type="entry name" value="RING-H2_EL5-like"/>
    <property type="match status" value="1"/>
</dbReference>
<dbReference type="Proteomes" id="UP001630127">
    <property type="component" value="Unassembled WGS sequence"/>
</dbReference>
<name>A0ABD2XUM8_9GENT</name>
<keyword evidence="11 16" id="KW-1133">Transmembrane helix</keyword>
<sequence>MANQKPWVPYMNTKDCSQGFCSLYCPQWCYIIFPPPPPYEFSDDNSGPNFSPIVIAIIGILASAFLLVSYYAIISKYCKDRDSSSRRENHHFPGVESEENQDPFNHQPNWDVSSGNVGLDEALIKSIKVLKFKKEENGLIIEGADCSVCLSEFQDDESLRLLPKCGHAFHVMCIDTWLKSHSNCPLCRANITFVTPPIVSQAVEIRPLNESPFHSNPEIGNATFEEDIEMGIREGDSRSNIAKSPNRQGSDLENSAGEQIRRSVSMDGINQGCLSIADVLLIDQDEEEDRITEESKSSNRNRVLRSFSSGRFLFSSKGGRGRNVVIPL</sequence>
<feature type="transmembrane region" description="Helical" evidence="16">
    <location>
        <begin position="50"/>
        <end position="73"/>
    </location>
</feature>
<dbReference type="InterPro" id="IPR044600">
    <property type="entry name" value="ATL1/ATL16-like"/>
</dbReference>
<evidence type="ECO:0000256" key="9">
    <source>
        <dbReference type="ARBA" id="ARBA00022786"/>
    </source>
</evidence>
<evidence type="ECO:0000256" key="2">
    <source>
        <dbReference type="ARBA" id="ARBA00004167"/>
    </source>
</evidence>
<dbReference type="PANTHER" id="PTHR46913:SF22">
    <property type="entry name" value="RING-TYPE E3 UBIQUITIN TRANSFERASE"/>
    <property type="match status" value="1"/>
</dbReference>
<evidence type="ECO:0000256" key="8">
    <source>
        <dbReference type="ARBA" id="ARBA00022771"/>
    </source>
</evidence>
<feature type="region of interest" description="Disordered" evidence="15">
    <location>
        <begin position="235"/>
        <end position="256"/>
    </location>
</feature>
<evidence type="ECO:0000256" key="5">
    <source>
        <dbReference type="ARBA" id="ARBA00022679"/>
    </source>
</evidence>
<comment type="catalytic activity">
    <reaction evidence="1">
        <text>S-ubiquitinyl-[E2 ubiquitin-conjugating enzyme]-L-cysteine + [acceptor protein]-L-lysine = [E2 ubiquitin-conjugating enzyme]-L-cysteine + N(6)-ubiquitinyl-[acceptor protein]-L-lysine.</text>
        <dbReference type="EC" id="2.3.2.27"/>
    </reaction>
</comment>
<reference evidence="18 19" key="1">
    <citation type="submission" date="2024-11" db="EMBL/GenBank/DDBJ databases">
        <title>A near-complete genome assembly of Cinchona calisaya.</title>
        <authorList>
            <person name="Lian D.C."/>
            <person name="Zhao X.W."/>
            <person name="Wei L."/>
        </authorList>
    </citation>
    <scope>NUCLEOTIDE SEQUENCE [LARGE SCALE GENOMIC DNA]</scope>
    <source>
        <tissue evidence="18">Nenye</tissue>
    </source>
</reference>
<feature type="compositionally biased region" description="Basic and acidic residues" evidence="15">
    <location>
        <begin position="83"/>
        <end position="93"/>
    </location>
</feature>
<dbReference type="InterPro" id="IPR013083">
    <property type="entry name" value="Znf_RING/FYVE/PHD"/>
</dbReference>
<evidence type="ECO:0000256" key="14">
    <source>
        <dbReference type="PROSITE-ProRule" id="PRU00175"/>
    </source>
</evidence>
<gene>
    <name evidence="18" type="ORF">ACH5RR_040542</name>
</gene>
<evidence type="ECO:0000256" key="13">
    <source>
        <dbReference type="ARBA" id="ARBA00024209"/>
    </source>
</evidence>
<dbReference type="GO" id="GO:0016020">
    <property type="term" value="C:membrane"/>
    <property type="evidence" value="ECO:0007669"/>
    <property type="project" value="UniProtKB-SubCell"/>
</dbReference>
<comment type="similarity">
    <text evidence="13">Belongs to the RING-type zinc finger family. ATL subfamily.</text>
</comment>
<proteinExistence type="inferred from homology"/>
<dbReference type="Pfam" id="PF13639">
    <property type="entry name" value="zf-RING_2"/>
    <property type="match status" value="1"/>
</dbReference>
<dbReference type="Gene3D" id="3.30.40.10">
    <property type="entry name" value="Zinc/RING finger domain, C3HC4 (zinc finger)"/>
    <property type="match status" value="1"/>
</dbReference>
<evidence type="ECO:0000259" key="17">
    <source>
        <dbReference type="PROSITE" id="PS50089"/>
    </source>
</evidence>
<dbReference type="AlphaFoldDB" id="A0ABD2XUM8"/>
<evidence type="ECO:0000256" key="16">
    <source>
        <dbReference type="SAM" id="Phobius"/>
    </source>
</evidence>
<dbReference type="EMBL" id="JBJUIK010000017">
    <property type="protein sequence ID" value="KAL3497810.1"/>
    <property type="molecule type" value="Genomic_DNA"/>
</dbReference>
<accession>A0ABD2XUM8</accession>
<feature type="region of interest" description="Disordered" evidence="15">
    <location>
        <begin position="83"/>
        <end position="106"/>
    </location>
</feature>
<evidence type="ECO:0000256" key="11">
    <source>
        <dbReference type="ARBA" id="ARBA00022989"/>
    </source>
</evidence>
<evidence type="ECO:0000256" key="4">
    <source>
        <dbReference type="ARBA" id="ARBA00012483"/>
    </source>
</evidence>
<dbReference type="GO" id="GO:0061630">
    <property type="term" value="F:ubiquitin protein ligase activity"/>
    <property type="evidence" value="ECO:0007669"/>
    <property type="project" value="UniProtKB-EC"/>
</dbReference>
<evidence type="ECO:0000256" key="10">
    <source>
        <dbReference type="ARBA" id="ARBA00022833"/>
    </source>
</evidence>
<dbReference type="PANTHER" id="PTHR46913">
    <property type="entry name" value="RING-H2 FINGER PROTEIN ATL16"/>
    <property type="match status" value="1"/>
</dbReference>
<dbReference type="SMART" id="SM00184">
    <property type="entry name" value="RING"/>
    <property type="match status" value="1"/>
</dbReference>
<feature type="compositionally biased region" description="Polar residues" evidence="15">
    <location>
        <begin position="238"/>
        <end position="256"/>
    </location>
</feature>
<evidence type="ECO:0000313" key="19">
    <source>
        <dbReference type="Proteomes" id="UP001630127"/>
    </source>
</evidence>
<keyword evidence="7" id="KW-0479">Metal-binding</keyword>
<protein>
    <recommendedName>
        <fullName evidence="4">RING-type E3 ubiquitin transferase</fullName>
        <ecNumber evidence="4">2.3.2.27</ecNumber>
    </recommendedName>
</protein>
<evidence type="ECO:0000256" key="7">
    <source>
        <dbReference type="ARBA" id="ARBA00022723"/>
    </source>
</evidence>
<dbReference type="PROSITE" id="PS50089">
    <property type="entry name" value="ZF_RING_2"/>
    <property type="match status" value="1"/>
</dbReference>
<keyword evidence="6 16" id="KW-0812">Transmembrane</keyword>
<dbReference type="GO" id="GO:0008270">
    <property type="term" value="F:zinc ion binding"/>
    <property type="evidence" value="ECO:0007669"/>
    <property type="project" value="UniProtKB-KW"/>
</dbReference>
<comment type="pathway">
    <text evidence="3">Protein modification; protein ubiquitination.</text>
</comment>
<evidence type="ECO:0000256" key="3">
    <source>
        <dbReference type="ARBA" id="ARBA00004906"/>
    </source>
</evidence>